<evidence type="ECO:0000256" key="1">
    <source>
        <dbReference type="ARBA" id="ARBA00007151"/>
    </source>
</evidence>
<reference evidence="5 6" key="1">
    <citation type="submission" date="2023-11" db="EMBL/GenBank/DDBJ databases">
        <title>Halocaridina rubra genome assembly.</title>
        <authorList>
            <person name="Smith C."/>
        </authorList>
    </citation>
    <scope>NUCLEOTIDE SEQUENCE [LARGE SCALE GENOMIC DNA]</scope>
    <source>
        <strain evidence="5">EP-1</strain>
        <tissue evidence="5">Whole</tissue>
    </source>
</reference>
<gene>
    <name evidence="5" type="primary">MRPS7</name>
    <name evidence="5" type="ORF">SK128_016887</name>
</gene>
<proteinExistence type="inferred from homology"/>
<evidence type="ECO:0000313" key="5">
    <source>
        <dbReference type="EMBL" id="KAK7025526.1"/>
    </source>
</evidence>
<evidence type="ECO:0000256" key="3">
    <source>
        <dbReference type="ARBA" id="ARBA00023274"/>
    </source>
</evidence>
<keyword evidence="6" id="KW-1185">Reference proteome</keyword>
<organism evidence="5 6">
    <name type="scientific">Halocaridina rubra</name>
    <name type="common">Hawaiian red shrimp</name>
    <dbReference type="NCBI Taxonomy" id="373956"/>
    <lineage>
        <taxon>Eukaryota</taxon>
        <taxon>Metazoa</taxon>
        <taxon>Ecdysozoa</taxon>
        <taxon>Arthropoda</taxon>
        <taxon>Crustacea</taxon>
        <taxon>Multicrustacea</taxon>
        <taxon>Malacostraca</taxon>
        <taxon>Eumalacostraca</taxon>
        <taxon>Eucarida</taxon>
        <taxon>Decapoda</taxon>
        <taxon>Pleocyemata</taxon>
        <taxon>Caridea</taxon>
        <taxon>Atyoidea</taxon>
        <taxon>Atyidae</taxon>
        <taxon>Halocaridina</taxon>
    </lineage>
</organism>
<name>A0AAN8WNH7_HALRR</name>
<dbReference type="PANTHER" id="PTHR11205">
    <property type="entry name" value="RIBOSOMAL PROTEIN S7"/>
    <property type="match status" value="1"/>
</dbReference>
<evidence type="ECO:0000256" key="2">
    <source>
        <dbReference type="ARBA" id="ARBA00022980"/>
    </source>
</evidence>
<protein>
    <submittedName>
        <fullName evidence="5">28S ribosomal protein S7, mitochondrial</fullName>
    </submittedName>
</protein>
<evidence type="ECO:0000313" key="6">
    <source>
        <dbReference type="Proteomes" id="UP001381693"/>
    </source>
</evidence>
<dbReference type="GO" id="GO:0006412">
    <property type="term" value="P:translation"/>
    <property type="evidence" value="ECO:0007669"/>
    <property type="project" value="InterPro"/>
</dbReference>
<feature type="domain" description="Small ribosomal subunit protein uS7" evidence="4">
    <location>
        <begin position="77"/>
        <end position="231"/>
    </location>
</feature>
<dbReference type="InterPro" id="IPR023798">
    <property type="entry name" value="Ribosomal_uS7_dom"/>
</dbReference>
<accession>A0AAN8WNH7</accession>
<dbReference type="InterPro" id="IPR036823">
    <property type="entry name" value="Ribosomal_uS7_dom_sf"/>
</dbReference>
<comment type="similarity">
    <text evidence="1">Belongs to the universal ribosomal protein uS7 family.</text>
</comment>
<dbReference type="AlphaFoldDB" id="A0AAN8WNH7"/>
<dbReference type="PIRSF" id="PIRSF002122">
    <property type="entry name" value="RPS7p_RPS7a_RPS5e_RPS7o"/>
    <property type="match status" value="1"/>
</dbReference>
<dbReference type="Proteomes" id="UP001381693">
    <property type="component" value="Unassembled WGS sequence"/>
</dbReference>
<dbReference type="EMBL" id="JAXCGZ010022738">
    <property type="protein sequence ID" value="KAK7025526.1"/>
    <property type="molecule type" value="Genomic_DNA"/>
</dbReference>
<dbReference type="GO" id="GO:0005840">
    <property type="term" value="C:ribosome"/>
    <property type="evidence" value="ECO:0007669"/>
    <property type="project" value="UniProtKB-KW"/>
</dbReference>
<evidence type="ECO:0000259" key="4">
    <source>
        <dbReference type="Pfam" id="PF00177"/>
    </source>
</evidence>
<dbReference type="InterPro" id="IPR000235">
    <property type="entry name" value="Ribosomal_uS7"/>
</dbReference>
<keyword evidence="2 5" id="KW-0689">Ribosomal protein</keyword>
<sequence>MAMSVIRKFSLLRIGLRSEFLHLRCASGLPDVLTRSYSKYPPSYVEPLYTQKSQEEAVEVGALEELKFKPVKAAYVFQNNSVFHDPLVVKFSQHIMKAGQRSLARELMVQTFEQIKRIQIKKKIEAESPEEGEMIEANPLKIFNQAVENCRPVLHLVPVKRGGITYKVPVPLTEKRSYFVAIRWLKEAGREKFRTVHFPEKMAKELIDAANNEGRVVKKKQDLHRQCEANRAYAHYRWS</sequence>
<comment type="caution">
    <text evidence="5">The sequence shown here is derived from an EMBL/GenBank/DDBJ whole genome shotgun (WGS) entry which is preliminary data.</text>
</comment>
<dbReference type="Gene3D" id="1.10.455.10">
    <property type="entry name" value="Ribosomal protein S7 domain"/>
    <property type="match status" value="1"/>
</dbReference>
<dbReference type="GO" id="GO:1990904">
    <property type="term" value="C:ribonucleoprotein complex"/>
    <property type="evidence" value="ECO:0007669"/>
    <property type="project" value="UniProtKB-KW"/>
</dbReference>
<dbReference type="SUPFAM" id="SSF47973">
    <property type="entry name" value="Ribosomal protein S7"/>
    <property type="match status" value="1"/>
</dbReference>
<keyword evidence="3" id="KW-0687">Ribonucleoprotein</keyword>
<dbReference type="Pfam" id="PF00177">
    <property type="entry name" value="Ribosomal_S7"/>
    <property type="match status" value="1"/>
</dbReference>
<dbReference type="CDD" id="cd14870">
    <property type="entry name" value="uS7_Mitochondria_Mammalian"/>
    <property type="match status" value="1"/>
</dbReference>